<dbReference type="AlphaFoldDB" id="A0A0C3B3G9"/>
<keyword evidence="1" id="KW-1133">Transmembrane helix</keyword>
<feature type="transmembrane region" description="Helical" evidence="1">
    <location>
        <begin position="254"/>
        <end position="275"/>
    </location>
</feature>
<feature type="transmembrane region" description="Helical" evidence="1">
    <location>
        <begin position="63"/>
        <end position="82"/>
    </location>
</feature>
<dbReference type="OrthoDB" id="2213137at2759"/>
<dbReference type="EMBL" id="KN824304">
    <property type="protein sequence ID" value="KIM26729.1"/>
    <property type="molecule type" value="Genomic_DNA"/>
</dbReference>
<evidence type="ECO:0000313" key="3">
    <source>
        <dbReference type="Proteomes" id="UP000054097"/>
    </source>
</evidence>
<dbReference type="PANTHER" id="PTHR11360">
    <property type="entry name" value="MONOCARBOXYLATE TRANSPORTER"/>
    <property type="match status" value="1"/>
</dbReference>
<dbReference type="STRING" id="933852.A0A0C3B3G9"/>
<organism evidence="2 3">
    <name type="scientific">Serendipita vermifera MAFF 305830</name>
    <dbReference type="NCBI Taxonomy" id="933852"/>
    <lineage>
        <taxon>Eukaryota</taxon>
        <taxon>Fungi</taxon>
        <taxon>Dikarya</taxon>
        <taxon>Basidiomycota</taxon>
        <taxon>Agaricomycotina</taxon>
        <taxon>Agaricomycetes</taxon>
        <taxon>Sebacinales</taxon>
        <taxon>Serendipitaceae</taxon>
        <taxon>Serendipita</taxon>
    </lineage>
</organism>
<evidence type="ECO:0000313" key="2">
    <source>
        <dbReference type="EMBL" id="KIM26729.1"/>
    </source>
</evidence>
<keyword evidence="3" id="KW-1185">Reference proteome</keyword>
<proteinExistence type="predicted"/>
<dbReference type="PANTHER" id="PTHR11360:SF287">
    <property type="entry name" value="MFS MONOCARBOXYLATE TRANSPORTER"/>
    <property type="match status" value="1"/>
</dbReference>
<keyword evidence="1" id="KW-0472">Membrane</keyword>
<feature type="transmembrane region" description="Helical" evidence="1">
    <location>
        <begin position="143"/>
        <end position="164"/>
    </location>
</feature>
<dbReference type="Proteomes" id="UP000054097">
    <property type="component" value="Unassembled WGS sequence"/>
</dbReference>
<dbReference type="InterPro" id="IPR050327">
    <property type="entry name" value="Proton-linked_MCT"/>
</dbReference>
<sequence>MAPLLNYLTSRYPGQRRAVMWAGAAICWARLANGVIYAGTAAGGLIFPLALPSLLDRFGTSGTLRVLAIVFAVLLLPALPFIRGRLPHAKVTNTAPRRTGGGEISNAGWMRKPGFQFLMLINTLQAFGYFVPIVWLPNRFDPWLLALSSLMGTCLTIFLLWGLLGCSLPGLIAFGLVYGSLAGGWSSMWSGFIGQVAKDDPQLFTTITSYLMLSRGIGNVLSTPISTAVSKPKAGKTMALKLGFEVGGGKFENIIIYAGTCFAGAVIISGMGWGWDRARSSQRRD</sequence>
<accession>A0A0C3B3G9</accession>
<keyword evidence="1" id="KW-0812">Transmembrane</keyword>
<name>A0A0C3B3G9_SERVB</name>
<feature type="transmembrane region" description="Helical" evidence="1">
    <location>
        <begin position="117"/>
        <end position="137"/>
    </location>
</feature>
<protein>
    <recommendedName>
        <fullName evidence="4">Major facilitator superfamily (MFS) profile domain-containing protein</fullName>
    </recommendedName>
</protein>
<reference evidence="2 3" key="1">
    <citation type="submission" date="2014-04" db="EMBL/GenBank/DDBJ databases">
        <authorList>
            <consortium name="DOE Joint Genome Institute"/>
            <person name="Kuo A."/>
            <person name="Zuccaro A."/>
            <person name="Kohler A."/>
            <person name="Nagy L.G."/>
            <person name="Floudas D."/>
            <person name="Copeland A."/>
            <person name="Barry K.W."/>
            <person name="Cichocki N."/>
            <person name="Veneault-Fourrey C."/>
            <person name="LaButti K."/>
            <person name="Lindquist E.A."/>
            <person name="Lipzen A."/>
            <person name="Lundell T."/>
            <person name="Morin E."/>
            <person name="Murat C."/>
            <person name="Sun H."/>
            <person name="Tunlid A."/>
            <person name="Henrissat B."/>
            <person name="Grigoriev I.V."/>
            <person name="Hibbett D.S."/>
            <person name="Martin F."/>
            <person name="Nordberg H.P."/>
            <person name="Cantor M.N."/>
            <person name="Hua S.X."/>
        </authorList>
    </citation>
    <scope>NUCLEOTIDE SEQUENCE [LARGE SCALE GENOMIC DNA]</scope>
    <source>
        <strain evidence="2 3">MAFF 305830</strain>
    </source>
</reference>
<reference evidence="3" key="2">
    <citation type="submission" date="2015-01" db="EMBL/GenBank/DDBJ databases">
        <title>Evolutionary Origins and Diversification of the Mycorrhizal Mutualists.</title>
        <authorList>
            <consortium name="DOE Joint Genome Institute"/>
            <consortium name="Mycorrhizal Genomics Consortium"/>
            <person name="Kohler A."/>
            <person name="Kuo A."/>
            <person name="Nagy L.G."/>
            <person name="Floudas D."/>
            <person name="Copeland A."/>
            <person name="Barry K.W."/>
            <person name="Cichocki N."/>
            <person name="Veneault-Fourrey C."/>
            <person name="LaButti K."/>
            <person name="Lindquist E.A."/>
            <person name="Lipzen A."/>
            <person name="Lundell T."/>
            <person name="Morin E."/>
            <person name="Murat C."/>
            <person name="Riley R."/>
            <person name="Ohm R."/>
            <person name="Sun H."/>
            <person name="Tunlid A."/>
            <person name="Henrissat B."/>
            <person name="Grigoriev I.V."/>
            <person name="Hibbett D.S."/>
            <person name="Martin F."/>
        </authorList>
    </citation>
    <scope>NUCLEOTIDE SEQUENCE [LARGE SCALE GENOMIC DNA]</scope>
    <source>
        <strain evidence="3">MAFF 305830</strain>
    </source>
</reference>
<evidence type="ECO:0008006" key="4">
    <source>
        <dbReference type="Google" id="ProtNLM"/>
    </source>
</evidence>
<gene>
    <name evidence="2" type="ORF">M408DRAFT_312426</name>
</gene>
<feature type="transmembrane region" description="Helical" evidence="1">
    <location>
        <begin position="21"/>
        <end position="51"/>
    </location>
</feature>
<evidence type="ECO:0000256" key="1">
    <source>
        <dbReference type="SAM" id="Phobius"/>
    </source>
</evidence>
<dbReference type="HOGENOM" id="CLU_001265_1_2_1"/>
<dbReference type="InterPro" id="IPR036259">
    <property type="entry name" value="MFS_trans_sf"/>
</dbReference>
<dbReference type="SUPFAM" id="SSF103473">
    <property type="entry name" value="MFS general substrate transporter"/>
    <property type="match status" value="1"/>
</dbReference>
<dbReference type="Gene3D" id="1.20.1250.20">
    <property type="entry name" value="MFS general substrate transporter like domains"/>
    <property type="match status" value="1"/>
</dbReference>
<feature type="transmembrane region" description="Helical" evidence="1">
    <location>
        <begin position="171"/>
        <end position="193"/>
    </location>
</feature>